<evidence type="ECO:0000259" key="1">
    <source>
        <dbReference type="Pfam" id="PF13460"/>
    </source>
</evidence>
<reference evidence="2 3" key="1">
    <citation type="submission" date="2023-07" db="EMBL/GenBank/DDBJ databases">
        <title>Genomic Encyclopedia of Type Strains, Phase IV (KMG-IV): sequencing the most valuable type-strain genomes for metagenomic binning, comparative biology and taxonomic classification.</title>
        <authorList>
            <person name="Goeker M."/>
        </authorList>
    </citation>
    <scope>NUCLEOTIDE SEQUENCE [LARGE SCALE GENOMIC DNA]</scope>
    <source>
        <strain evidence="2 3">DSM 45903</strain>
    </source>
</reference>
<dbReference type="Gene3D" id="3.40.50.720">
    <property type="entry name" value="NAD(P)-binding Rossmann-like Domain"/>
    <property type="match status" value="1"/>
</dbReference>
<dbReference type="Pfam" id="PF13460">
    <property type="entry name" value="NAD_binding_10"/>
    <property type="match status" value="1"/>
</dbReference>
<dbReference type="SUPFAM" id="SSF51735">
    <property type="entry name" value="NAD(P)-binding Rossmann-fold domains"/>
    <property type="match status" value="1"/>
</dbReference>
<dbReference type="PANTHER" id="PTHR15020:SF50">
    <property type="entry name" value="UPF0659 PROTEIN YMR090W"/>
    <property type="match status" value="1"/>
</dbReference>
<dbReference type="InterPro" id="IPR036291">
    <property type="entry name" value="NAD(P)-bd_dom_sf"/>
</dbReference>
<name>A0ABU1IPY9_9BACL</name>
<sequence>MRILVIGANGQIGQQVVKRLASAGHEVRAMIRDPEHAARMEELGGHPVIADLEKDFSHAVQGVGAIYFTAGSGAHTGPDKTLSVDRDGAIRSIEEAEQRGVERYIMLSSLRSQRPEEGPEKIRHYLEAKKAADERLMKTDLNYTIVRPGRLSNEEGTGQVALARNLPFYPDPIPRADVAQVLAMVLEQPATYRTGFDLLPGETPIPEAVRSL</sequence>
<dbReference type="InterPro" id="IPR016040">
    <property type="entry name" value="NAD(P)-bd_dom"/>
</dbReference>
<gene>
    <name evidence="2" type="ORF">JOE21_002010</name>
</gene>
<comment type="caution">
    <text evidence="2">The sequence shown here is derived from an EMBL/GenBank/DDBJ whole genome shotgun (WGS) entry which is preliminary data.</text>
</comment>
<evidence type="ECO:0000313" key="3">
    <source>
        <dbReference type="Proteomes" id="UP001185012"/>
    </source>
</evidence>
<dbReference type="EMBL" id="JAVDQG010000004">
    <property type="protein sequence ID" value="MDR6226004.1"/>
    <property type="molecule type" value="Genomic_DNA"/>
</dbReference>
<evidence type="ECO:0000313" key="2">
    <source>
        <dbReference type="EMBL" id="MDR6226004.1"/>
    </source>
</evidence>
<accession>A0ABU1IPY9</accession>
<proteinExistence type="predicted"/>
<dbReference type="RefSeq" id="WP_309865333.1">
    <property type="nucleotide sequence ID" value="NZ_JAVDQG010000004.1"/>
</dbReference>
<keyword evidence="3" id="KW-1185">Reference proteome</keyword>
<dbReference type="CDD" id="cd05243">
    <property type="entry name" value="SDR_a5"/>
    <property type="match status" value="1"/>
</dbReference>
<organism evidence="2 3">
    <name type="scientific">Desmospora profundinema</name>
    <dbReference type="NCBI Taxonomy" id="1571184"/>
    <lineage>
        <taxon>Bacteria</taxon>
        <taxon>Bacillati</taxon>
        <taxon>Bacillota</taxon>
        <taxon>Bacilli</taxon>
        <taxon>Bacillales</taxon>
        <taxon>Thermoactinomycetaceae</taxon>
        <taxon>Desmospora</taxon>
    </lineage>
</organism>
<feature type="domain" description="NAD(P)-binding" evidence="1">
    <location>
        <begin position="7"/>
        <end position="189"/>
    </location>
</feature>
<dbReference type="PANTHER" id="PTHR15020">
    <property type="entry name" value="FLAVIN REDUCTASE-RELATED"/>
    <property type="match status" value="1"/>
</dbReference>
<dbReference type="Proteomes" id="UP001185012">
    <property type="component" value="Unassembled WGS sequence"/>
</dbReference>
<protein>
    <submittedName>
        <fullName evidence="2">Uncharacterized protein YbjT (DUF2867 family)</fullName>
    </submittedName>
</protein>